<dbReference type="OrthoDB" id="117305at2759"/>
<dbReference type="GO" id="GO:0008017">
    <property type="term" value="F:microtubule binding"/>
    <property type="evidence" value="ECO:0007669"/>
    <property type="project" value="InterPro"/>
</dbReference>
<dbReference type="InterPro" id="IPR027417">
    <property type="entry name" value="P-loop_NTPase"/>
</dbReference>
<feature type="region of interest" description="Disordered" evidence="5">
    <location>
        <begin position="1"/>
        <end position="49"/>
    </location>
</feature>
<evidence type="ECO:0000313" key="8">
    <source>
        <dbReference type="Proteomes" id="UP000794436"/>
    </source>
</evidence>
<feature type="region of interest" description="Disordered" evidence="5">
    <location>
        <begin position="722"/>
        <end position="741"/>
    </location>
</feature>
<feature type="coiled-coil region" evidence="4">
    <location>
        <begin position="1675"/>
        <end position="1734"/>
    </location>
</feature>
<keyword evidence="3" id="KW-0505">Motor protein</keyword>
<gene>
    <name evidence="7" type="ORF">Poli38472_008614</name>
</gene>
<keyword evidence="1 3" id="KW-0547">Nucleotide-binding</keyword>
<reference evidence="7" key="1">
    <citation type="submission" date="2019-03" db="EMBL/GenBank/DDBJ databases">
        <title>Long read genome sequence of the mycoparasitic Pythium oligandrum ATCC 38472 isolated from sugarbeet rhizosphere.</title>
        <authorList>
            <person name="Gaulin E."/>
        </authorList>
    </citation>
    <scope>NUCLEOTIDE SEQUENCE</scope>
    <source>
        <strain evidence="7">ATCC 38472_TT</strain>
    </source>
</reference>
<dbReference type="InterPro" id="IPR001752">
    <property type="entry name" value="Kinesin_motor_dom"/>
</dbReference>
<organism evidence="7 8">
    <name type="scientific">Pythium oligandrum</name>
    <name type="common">Mycoparasitic fungus</name>
    <dbReference type="NCBI Taxonomy" id="41045"/>
    <lineage>
        <taxon>Eukaryota</taxon>
        <taxon>Sar</taxon>
        <taxon>Stramenopiles</taxon>
        <taxon>Oomycota</taxon>
        <taxon>Peronosporomycetes</taxon>
        <taxon>Pythiales</taxon>
        <taxon>Pythiaceae</taxon>
        <taxon>Pythium</taxon>
    </lineage>
</organism>
<evidence type="ECO:0000313" key="7">
    <source>
        <dbReference type="EMBL" id="TMW55966.1"/>
    </source>
</evidence>
<dbReference type="Proteomes" id="UP000794436">
    <property type="component" value="Unassembled WGS sequence"/>
</dbReference>
<keyword evidence="8" id="KW-1185">Reference proteome</keyword>
<keyword evidence="2 3" id="KW-0067">ATP-binding</keyword>
<dbReference type="PROSITE" id="PS00411">
    <property type="entry name" value="KINESIN_MOTOR_1"/>
    <property type="match status" value="1"/>
</dbReference>
<comment type="caution">
    <text evidence="7">The sequence shown here is derived from an EMBL/GenBank/DDBJ whole genome shotgun (WGS) entry which is preliminary data.</text>
</comment>
<dbReference type="PANTHER" id="PTHR47117">
    <property type="entry name" value="STAR-RELATED LIPID TRANSFER PROTEIN 9"/>
    <property type="match status" value="1"/>
</dbReference>
<evidence type="ECO:0000256" key="5">
    <source>
        <dbReference type="SAM" id="MobiDB-lite"/>
    </source>
</evidence>
<dbReference type="GO" id="GO:0007018">
    <property type="term" value="P:microtubule-based movement"/>
    <property type="evidence" value="ECO:0007669"/>
    <property type="project" value="InterPro"/>
</dbReference>
<evidence type="ECO:0000259" key="6">
    <source>
        <dbReference type="PROSITE" id="PS50067"/>
    </source>
</evidence>
<dbReference type="EMBL" id="SPLM01000146">
    <property type="protein sequence ID" value="TMW55966.1"/>
    <property type="molecule type" value="Genomic_DNA"/>
</dbReference>
<feature type="coiled-coil region" evidence="4">
    <location>
        <begin position="469"/>
        <end position="503"/>
    </location>
</feature>
<feature type="coiled-coil region" evidence="4">
    <location>
        <begin position="1145"/>
        <end position="1225"/>
    </location>
</feature>
<comment type="similarity">
    <text evidence="3">Belongs to the TRAFAC class myosin-kinesin ATPase superfamily. Kinesin family.</text>
</comment>
<dbReference type="SUPFAM" id="SSF57997">
    <property type="entry name" value="Tropomyosin"/>
    <property type="match status" value="1"/>
</dbReference>
<feature type="compositionally biased region" description="Acidic residues" evidence="5">
    <location>
        <begin position="8"/>
        <end position="33"/>
    </location>
</feature>
<evidence type="ECO:0000256" key="4">
    <source>
        <dbReference type="SAM" id="Coils"/>
    </source>
</evidence>
<sequence>MPLKPVMDDIEEEESDDNQEEAQDDSEEVEAEGETSPSRGSASPSGENHIITAVRVRPMFVSERKAGYRRIIDMASEGRGNWTRIVNPVSLSTPSATALEQMSEHATQFTHDFYFDHRFWSYDRSSGRRFATQATLYEDLGVFAIDSAWQGYNCSIFAYGQTSAGKTYTMMGDTSDKATAVLPSSGTELPSQQPAGMHPRQGLIPRVCKGLFDKIEQATADAARSESGSRFSVHVSYVEVYHERVYDLLGGLSTGKESLKVREHPEEGVYVEHATQRSVKSFEDIKTLIDEGNRMRSVAATNVNERSSRSHAILTLYVKQQNPVARVSAAALTRMSWMADPLDNSANHAADASALGKKSKICLVDLAGSERADISGATGKRLKEAGSINRSLSILADVISALSRRSASKGTLGANSFVPYRNSVLTRLLKESLGGNAKTVMLAAISPCCIHFEETLSTLKYIERAKNVVNNAKINTENSLELVQELRREISELRAKLQTTSVVPLPLNVYSVMTDDSLRLSIDPADDTSPVLMTKLAAGARTKDMKVENVPELSPSREKSSSVLFNDIEHAKMEREIARLRLQLEQKDRELMEKQPASVGNQRHDADVAEKLRRQALLLNLMSTYRMTRRNQQVRAFERWRSELRVGKVIATIRRASPKQLRLEPDEVEELVASLDELASGTAHIQRKRADTTKQTHPRAQSQHQVNAMCASVVDSVLFGGQVGTTHQPHEAAQPPRQRRLSLETLEVLTSSPSHDEETQTPDDGSLDVSLSPWQNSQWEEENTNADGSGDVVTLDLPGISDSDFDRVLQETLSHLEKSTLTPRGHTSFLPLETPLAKSMGSTSELETSKQQIQHRLTKCLDAIDLGRKYMGPTLRRLRRQAHQDEARANGRTGLSTIAEQQLLRHIETCLLSVLDRLNEAQATLECMKMHPTKSNDALESALQHKLGVFERIEALLTVFALHVLRRVCDQLCDPVTMALVSKESIADQLTSYQGQLMQAEMWADLLVPWGTDAEASKVDSHMMLALMELYGVAERMKATWFAIDQKHHLYKMLHKSRQDALTTSTETIRVLTQRCRELELILSEVTEDASERRSSLEPNFEVMHLTDQISSLSSELLRTKQHTNELMQQVKLTQQALNQVFCERDGARTELEDLTIKYQELQLESDANRTELTEQLENDLAAARARVLELEATVPLLEAQVARLRELQDTHDHTSLRVIELEDKLAAAQSDLVVASQLTQELEDKLASAQHDSGEWQQRAVAIDDEVVRLQTDVTRLTESNAGLAESNASLAESNASLTEQSDRLKHDIQRLTARNEQLDADIQRLTDEKVCLDDELQRLITDKAQVHDDLEHATQQNDDLVQRNSDLVHQMERIERDVDVLTDERDAARTELEDLTIKYQELQLESDAKLTDLQDRLDDEVAAGAHKLDDSVVACREVEMKLALALDEYRELVARYELMDGERMETIQSLDTANERYQQLATDFWSQSVSLATMEEDLTRARVAEEQAKQNLVEHQKLMNELKSQSSAGEKQRFAEISRLREELSEAQTQLAQTSEAIVELTTMRLVESAIAKRLEEEIASKTTEWEAKYTGLTANALDQVASLTSAQAEIKRLEKVNQSLIVDRSLVIQLEGQLAVLQSRYDALLGSSGDDQHQIDWEGQYNGLMSDMHVRIQELQGQLEITTDRARQWEERAKSQTITDTAHLMTLQVEVSNYKEQLQEARQQLGSLQKNAVVMIHQQASSSSDSQPNAELKSTEDPVVLKHLDSLDSWFEEAILHGEAPTDAPVHMDKISEIESFDELFAEEGEKVWSVECDPTKPQDTTFDEPPKTLDAATETSDLAENLPPARVEERASLPTEVNQLRSTVVKLKMTLDEKEELIAYLDGRMAYYESVLGMRRR</sequence>
<feature type="compositionally biased region" description="Polar residues" evidence="5">
    <location>
        <begin position="695"/>
        <end position="705"/>
    </location>
</feature>
<dbReference type="SUPFAM" id="SSF52540">
    <property type="entry name" value="P-loop containing nucleoside triphosphate hydrolases"/>
    <property type="match status" value="1"/>
</dbReference>
<dbReference type="GO" id="GO:0003777">
    <property type="term" value="F:microtubule motor activity"/>
    <property type="evidence" value="ECO:0007669"/>
    <property type="project" value="InterPro"/>
</dbReference>
<dbReference type="PRINTS" id="PR00380">
    <property type="entry name" value="KINESINHEAVY"/>
</dbReference>
<feature type="region of interest" description="Disordered" evidence="5">
    <location>
        <begin position="683"/>
        <end position="705"/>
    </location>
</feature>
<protein>
    <recommendedName>
        <fullName evidence="6">Kinesin motor domain-containing protein</fullName>
    </recommendedName>
</protein>
<name>A0A8K1FBC4_PYTOL</name>
<feature type="domain" description="Kinesin motor" evidence="6">
    <location>
        <begin position="49"/>
        <end position="468"/>
    </location>
</feature>
<dbReference type="Pfam" id="PF00225">
    <property type="entry name" value="Kinesin"/>
    <property type="match status" value="1"/>
</dbReference>
<dbReference type="SMART" id="SM00129">
    <property type="entry name" value="KISc"/>
    <property type="match status" value="1"/>
</dbReference>
<proteinExistence type="inferred from homology"/>
<dbReference type="Gene3D" id="3.40.850.10">
    <property type="entry name" value="Kinesin motor domain"/>
    <property type="match status" value="1"/>
</dbReference>
<evidence type="ECO:0000256" key="3">
    <source>
        <dbReference type="PROSITE-ProRule" id="PRU00283"/>
    </source>
</evidence>
<feature type="compositionally biased region" description="Polar residues" evidence="5">
    <location>
        <begin position="35"/>
        <end position="46"/>
    </location>
</feature>
<keyword evidence="4" id="KW-0175">Coiled coil</keyword>
<accession>A0A8K1FBC4</accession>
<dbReference type="PROSITE" id="PS50067">
    <property type="entry name" value="KINESIN_MOTOR_2"/>
    <property type="match status" value="1"/>
</dbReference>
<feature type="coiled-coil region" evidence="4">
    <location>
        <begin position="1296"/>
        <end position="1407"/>
    </location>
</feature>
<evidence type="ECO:0000256" key="2">
    <source>
        <dbReference type="ARBA" id="ARBA00022840"/>
    </source>
</evidence>
<feature type="coiled-coil region" evidence="4">
    <location>
        <begin position="1493"/>
        <end position="1566"/>
    </location>
</feature>
<feature type="binding site" evidence="3">
    <location>
        <begin position="160"/>
        <end position="167"/>
    </location>
    <ligand>
        <name>ATP</name>
        <dbReference type="ChEBI" id="CHEBI:30616"/>
    </ligand>
</feature>
<feature type="region of interest" description="Disordered" evidence="5">
    <location>
        <begin position="750"/>
        <end position="771"/>
    </location>
</feature>
<dbReference type="InterPro" id="IPR019821">
    <property type="entry name" value="Kinesin_motor_CS"/>
</dbReference>
<dbReference type="Gene3D" id="1.10.287.1490">
    <property type="match status" value="1"/>
</dbReference>
<evidence type="ECO:0000256" key="1">
    <source>
        <dbReference type="ARBA" id="ARBA00022741"/>
    </source>
</evidence>
<dbReference type="InterPro" id="IPR036961">
    <property type="entry name" value="Kinesin_motor_dom_sf"/>
</dbReference>
<dbReference type="GO" id="GO:0005524">
    <property type="term" value="F:ATP binding"/>
    <property type="evidence" value="ECO:0007669"/>
    <property type="project" value="UniProtKB-UniRule"/>
</dbReference>